<dbReference type="SUPFAM" id="SSF55874">
    <property type="entry name" value="ATPase domain of HSP90 chaperone/DNA topoisomerase II/histidine kinase"/>
    <property type="match status" value="1"/>
</dbReference>
<keyword evidence="9" id="KW-1133">Transmembrane helix</keyword>
<evidence type="ECO:0000256" key="3">
    <source>
        <dbReference type="ARBA" id="ARBA00022553"/>
    </source>
</evidence>
<keyword evidence="6 11" id="KW-0418">Kinase</keyword>
<dbReference type="Pfam" id="PF07730">
    <property type="entry name" value="HisKA_3"/>
    <property type="match status" value="1"/>
</dbReference>
<keyword evidence="5" id="KW-0547">Nucleotide-binding</keyword>
<dbReference type="InterPro" id="IPR036890">
    <property type="entry name" value="HATPase_C_sf"/>
</dbReference>
<evidence type="ECO:0000256" key="1">
    <source>
        <dbReference type="ARBA" id="ARBA00000085"/>
    </source>
</evidence>
<keyword evidence="3" id="KW-0597">Phosphoprotein</keyword>
<keyword evidence="7" id="KW-0067">ATP-binding</keyword>
<evidence type="ECO:0000256" key="4">
    <source>
        <dbReference type="ARBA" id="ARBA00022679"/>
    </source>
</evidence>
<feature type="transmembrane region" description="Helical" evidence="9">
    <location>
        <begin position="91"/>
        <end position="114"/>
    </location>
</feature>
<dbReference type="InterPro" id="IPR011712">
    <property type="entry name" value="Sig_transdc_His_kin_sub3_dim/P"/>
</dbReference>
<dbReference type="Gene3D" id="1.20.5.1930">
    <property type="match status" value="1"/>
</dbReference>
<dbReference type="PANTHER" id="PTHR24421">
    <property type="entry name" value="NITRATE/NITRITE SENSOR PROTEIN NARX-RELATED"/>
    <property type="match status" value="1"/>
</dbReference>
<dbReference type="Proteomes" id="UP000190037">
    <property type="component" value="Unassembled WGS sequence"/>
</dbReference>
<comment type="catalytic activity">
    <reaction evidence="1">
        <text>ATP + protein L-histidine = ADP + protein N-phospho-L-histidine.</text>
        <dbReference type="EC" id="2.7.13.3"/>
    </reaction>
</comment>
<dbReference type="GO" id="GO:0046983">
    <property type="term" value="F:protein dimerization activity"/>
    <property type="evidence" value="ECO:0007669"/>
    <property type="project" value="InterPro"/>
</dbReference>
<proteinExistence type="predicted"/>
<keyword evidence="12" id="KW-1185">Reference proteome</keyword>
<comment type="caution">
    <text evidence="11">The sequence shown here is derived from an EMBL/GenBank/DDBJ whole genome shotgun (WGS) entry which is preliminary data.</text>
</comment>
<organism evidence="11 12">
    <name type="scientific">Embleya scabrispora</name>
    <dbReference type="NCBI Taxonomy" id="159449"/>
    <lineage>
        <taxon>Bacteria</taxon>
        <taxon>Bacillati</taxon>
        <taxon>Actinomycetota</taxon>
        <taxon>Actinomycetes</taxon>
        <taxon>Kitasatosporales</taxon>
        <taxon>Streptomycetaceae</taxon>
        <taxon>Embleya</taxon>
    </lineage>
</organism>
<evidence type="ECO:0000256" key="9">
    <source>
        <dbReference type="SAM" id="Phobius"/>
    </source>
</evidence>
<evidence type="ECO:0000256" key="6">
    <source>
        <dbReference type="ARBA" id="ARBA00022777"/>
    </source>
</evidence>
<accession>A0A1T3NUC3</accession>
<evidence type="ECO:0000313" key="11">
    <source>
        <dbReference type="EMBL" id="OPC80394.1"/>
    </source>
</evidence>
<dbReference type="CDD" id="cd16917">
    <property type="entry name" value="HATPase_UhpB-NarQ-NarX-like"/>
    <property type="match status" value="1"/>
</dbReference>
<dbReference type="InterPro" id="IPR050482">
    <property type="entry name" value="Sensor_HK_TwoCompSys"/>
</dbReference>
<evidence type="ECO:0000256" key="7">
    <source>
        <dbReference type="ARBA" id="ARBA00022840"/>
    </source>
</evidence>
<dbReference type="AlphaFoldDB" id="A0A1T3NUC3"/>
<gene>
    <name evidence="11" type="ORF">B4N89_05040</name>
</gene>
<dbReference type="PANTHER" id="PTHR24421:SF10">
    <property type="entry name" value="NITRATE_NITRITE SENSOR PROTEIN NARQ"/>
    <property type="match status" value="1"/>
</dbReference>
<keyword evidence="9" id="KW-0472">Membrane</keyword>
<dbReference type="GO" id="GO:0000155">
    <property type="term" value="F:phosphorelay sensor kinase activity"/>
    <property type="evidence" value="ECO:0007669"/>
    <property type="project" value="InterPro"/>
</dbReference>
<evidence type="ECO:0000259" key="10">
    <source>
        <dbReference type="Pfam" id="PF07730"/>
    </source>
</evidence>
<feature type="transmembrane region" description="Helical" evidence="9">
    <location>
        <begin position="145"/>
        <end position="167"/>
    </location>
</feature>
<sequence>MIKSHVTRNTPGAPPPTGLVRRLVPQRTRREWGTDLGYALGALGLGSLILATALQEENAPGVLLEAILGSVMFVAMLLLRRSRPTALAVTWILVGFFSAALTGSAPVALLSLAIHRPWRVVASVAVLDLTLVTGTFWVGAESARAYWTSVLAMTLLITTAVATGMLIRSQRELTASWRERARQAEEGQRLRVEEARHLERERLAREMHDVLAHRISLLAIHAGALEYRTGASPEEARAAEVIRQCAFEALEDLREVIGVLRAHPDDDGDGEPERPQPVLNDLPALVEESRLAGATVDLDLADLPSVSGRTGRHAYRIVQEGLTNARKHAPGARVRVLVAPAPDDGLAIEVVNRLPHGHRPTAIPGAGAGLIGLRERVALIGGRLDHGPTTDGDFSLRVWLPLAK</sequence>
<keyword evidence="9" id="KW-0812">Transmembrane</keyword>
<dbReference type="Gene3D" id="3.30.565.10">
    <property type="entry name" value="Histidine kinase-like ATPase, C-terminal domain"/>
    <property type="match status" value="1"/>
</dbReference>
<feature type="transmembrane region" description="Helical" evidence="9">
    <location>
        <begin position="61"/>
        <end position="79"/>
    </location>
</feature>
<reference evidence="11 12" key="1">
    <citation type="submission" date="2017-03" db="EMBL/GenBank/DDBJ databases">
        <title>Draft genome sequence of Streptomyces scabrisporus NF3, endophyte isolated from Amphipterygium adstringens.</title>
        <authorList>
            <person name="Vazquez M."/>
            <person name="Ceapa C.D."/>
            <person name="Rodriguez Luna D."/>
            <person name="Sanchez Esquivel S."/>
        </authorList>
    </citation>
    <scope>NUCLEOTIDE SEQUENCE [LARGE SCALE GENOMIC DNA]</scope>
    <source>
        <strain evidence="11 12">NF3</strain>
    </source>
</reference>
<dbReference type="GO" id="GO:0005524">
    <property type="term" value="F:ATP binding"/>
    <property type="evidence" value="ECO:0007669"/>
    <property type="project" value="UniProtKB-KW"/>
</dbReference>
<feature type="transmembrane region" description="Helical" evidence="9">
    <location>
        <begin position="36"/>
        <end position="55"/>
    </location>
</feature>
<name>A0A1T3NUC3_9ACTN</name>
<feature type="domain" description="Signal transduction histidine kinase subgroup 3 dimerisation and phosphoacceptor" evidence="10">
    <location>
        <begin position="199"/>
        <end position="263"/>
    </location>
</feature>
<evidence type="ECO:0000256" key="8">
    <source>
        <dbReference type="ARBA" id="ARBA00023012"/>
    </source>
</evidence>
<evidence type="ECO:0000313" key="12">
    <source>
        <dbReference type="Proteomes" id="UP000190037"/>
    </source>
</evidence>
<dbReference type="STRING" id="159449.B4N89_05040"/>
<dbReference type="RefSeq" id="WP_078974652.1">
    <property type="nucleotide sequence ID" value="NZ_MWQN01000001.1"/>
</dbReference>
<dbReference type="OrthoDB" id="227596at2"/>
<evidence type="ECO:0000256" key="5">
    <source>
        <dbReference type="ARBA" id="ARBA00022741"/>
    </source>
</evidence>
<dbReference type="GO" id="GO:0016020">
    <property type="term" value="C:membrane"/>
    <property type="evidence" value="ECO:0007669"/>
    <property type="project" value="InterPro"/>
</dbReference>
<dbReference type="EMBL" id="MWQN01000001">
    <property type="protein sequence ID" value="OPC80394.1"/>
    <property type="molecule type" value="Genomic_DNA"/>
</dbReference>
<feature type="transmembrane region" description="Helical" evidence="9">
    <location>
        <begin position="120"/>
        <end position="138"/>
    </location>
</feature>
<keyword evidence="4" id="KW-0808">Transferase</keyword>
<keyword evidence="8" id="KW-0902">Two-component regulatory system</keyword>
<evidence type="ECO:0000256" key="2">
    <source>
        <dbReference type="ARBA" id="ARBA00012438"/>
    </source>
</evidence>
<protein>
    <recommendedName>
        <fullName evidence="2">histidine kinase</fullName>
        <ecNumber evidence="2">2.7.13.3</ecNumber>
    </recommendedName>
</protein>
<dbReference type="EC" id="2.7.13.3" evidence="2"/>